<keyword evidence="3" id="KW-1185">Reference proteome</keyword>
<evidence type="ECO:0000313" key="2">
    <source>
        <dbReference type="EMBL" id="GAA4371701.1"/>
    </source>
</evidence>
<reference evidence="3" key="1">
    <citation type="journal article" date="2019" name="Int. J. Syst. Evol. Microbiol.">
        <title>The Global Catalogue of Microorganisms (GCM) 10K type strain sequencing project: providing services to taxonomists for standard genome sequencing and annotation.</title>
        <authorList>
            <consortium name="The Broad Institute Genomics Platform"/>
            <consortium name="The Broad Institute Genome Sequencing Center for Infectious Disease"/>
            <person name="Wu L."/>
            <person name="Ma J."/>
        </authorList>
    </citation>
    <scope>NUCLEOTIDE SEQUENCE [LARGE SCALE GENOMIC DNA]</scope>
    <source>
        <strain evidence="3">JCM 17924</strain>
    </source>
</reference>
<accession>A0ABP8IT76</accession>
<feature type="transmembrane region" description="Helical" evidence="1">
    <location>
        <begin position="73"/>
        <end position="92"/>
    </location>
</feature>
<dbReference type="RefSeq" id="WP_345220286.1">
    <property type="nucleotide sequence ID" value="NZ_BAABHA010000001.1"/>
</dbReference>
<dbReference type="EMBL" id="BAABHA010000001">
    <property type="protein sequence ID" value="GAA4371701.1"/>
    <property type="molecule type" value="Genomic_DNA"/>
</dbReference>
<keyword evidence="1" id="KW-1133">Transmembrane helix</keyword>
<evidence type="ECO:0000256" key="1">
    <source>
        <dbReference type="SAM" id="Phobius"/>
    </source>
</evidence>
<gene>
    <name evidence="2" type="ORF">GCM10023186_00430</name>
</gene>
<dbReference type="Proteomes" id="UP001500454">
    <property type="component" value="Unassembled WGS sequence"/>
</dbReference>
<feature type="transmembrane region" description="Helical" evidence="1">
    <location>
        <begin position="12"/>
        <end position="32"/>
    </location>
</feature>
<sequence length="140" mass="15867">MKQTTPQISWTTLVLWIMIVETITATSVILIYQEAGLIAVVAIIIKVLTLYPSILLIGWAVNRFIKLQFYVKYAVFCVLSYCSLLLIIGWLAEKNLWIMLRDLHSNSQLYLVLVGPFATALLVAPLVDNHFNKKANIRTS</sequence>
<organism evidence="2 3">
    <name type="scientific">Hymenobacter koreensis</name>
    <dbReference type="NCBI Taxonomy" id="1084523"/>
    <lineage>
        <taxon>Bacteria</taxon>
        <taxon>Pseudomonadati</taxon>
        <taxon>Bacteroidota</taxon>
        <taxon>Cytophagia</taxon>
        <taxon>Cytophagales</taxon>
        <taxon>Hymenobacteraceae</taxon>
        <taxon>Hymenobacter</taxon>
    </lineage>
</organism>
<name>A0ABP8IT76_9BACT</name>
<feature type="transmembrane region" description="Helical" evidence="1">
    <location>
        <begin position="107"/>
        <end position="127"/>
    </location>
</feature>
<proteinExistence type="predicted"/>
<protein>
    <submittedName>
        <fullName evidence="2">Uncharacterized protein</fullName>
    </submittedName>
</protein>
<evidence type="ECO:0000313" key="3">
    <source>
        <dbReference type="Proteomes" id="UP001500454"/>
    </source>
</evidence>
<keyword evidence="1" id="KW-0812">Transmembrane</keyword>
<keyword evidence="1" id="KW-0472">Membrane</keyword>
<comment type="caution">
    <text evidence="2">The sequence shown here is derived from an EMBL/GenBank/DDBJ whole genome shotgun (WGS) entry which is preliminary data.</text>
</comment>
<feature type="transmembrane region" description="Helical" evidence="1">
    <location>
        <begin position="38"/>
        <end position="61"/>
    </location>
</feature>